<gene>
    <name evidence="2" type="ORF">HU200_064970</name>
</gene>
<evidence type="ECO:0000313" key="3">
    <source>
        <dbReference type="Proteomes" id="UP000636709"/>
    </source>
</evidence>
<keyword evidence="3" id="KW-1185">Reference proteome</keyword>
<dbReference type="Proteomes" id="UP000636709">
    <property type="component" value="Unassembled WGS sequence"/>
</dbReference>
<organism evidence="2 3">
    <name type="scientific">Digitaria exilis</name>
    <dbReference type="NCBI Taxonomy" id="1010633"/>
    <lineage>
        <taxon>Eukaryota</taxon>
        <taxon>Viridiplantae</taxon>
        <taxon>Streptophyta</taxon>
        <taxon>Embryophyta</taxon>
        <taxon>Tracheophyta</taxon>
        <taxon>Spermatophyta</taxon>
        <taxon>Magnoliopsida</taxon>
        <taxon>Liliopsida</taxon>
        <taxon>Poales</taxon>
        <taxon>Poaceae</taxon>
        <taxon>PACMAD clade</taxon>
        <taxon>Panicoideae</taxon>
        <taxon>Panicodae</taxon>
        <taxon>Paniceae</taxon>
        <taxon>Anthephorinae</taxon>
        <taxon>Digitaria</taxon>
    </lineage>
</organism>
<evidence type="ECO:0000313" key="2">
    <source>
        <dbReference type="EMBL" id="KAF8648384.1"/>
    </source>
</evidence>
<sequence>MASSTKAAHFLVLALFVVSVVILPSSVCHGIRSAGLGSGSLDPDHPVCIGGACGVRGEEDYPPYMVVVATAPTRQHPPRHEHIEPASVINKYGSLGSCPLFSYIQQTPRKIRRCAVMPWTIACWLYSTVKKILCTTVSCVFVLSINKSGVEFASAERRKYEWHVNV</sequence>
<keyword evidence="1" id="KW-0732">Signal</keyword>
<proteinExistence type="predicted"/>
<comment type="caution">
    <text evidence="2">The sequence shown here is derived from an EMBL/GenBank/DDBJ whole genome shotgun (WGS) entry which is preliminary data.</text>
</comment>
<dbReference type="EMBL" id="JACEFO010002816">
    <property type="protein sequence ID" value="KAF8648384.1"/>
    <property type="molecule type" value="Genomic_DNA"/>
</dbReference>
<name>A0A835DVT3_9POAL</name>
<dbReference type="AlphaFoldDB" id="A0A835DVT3"/>
<feature type="signal peptide" evidence="1">
    <location>
        <begin position="1"/>
        <end position="30"/>
    </location>
</feature>
<evidence type="ECO:0000256" key="1">
    <source>
        <dbReference type="SAM" id="SignalP"/>
    </source>
</evidence>
<accession>A0A835DVT3</accession>
<feature type="chain" id="PRO_5032540321" evidence="1">
    <location>
        <begin position="31"/>
        <end position="166"/>
    </location>
</feature>
<reference evidence="2" key="1">
    <citation type="submission" date="2020-07" db="EMBL/GenBank/DDBJ databases">
        <title>Genome sequence and genetic diversity analysis of an under-domesticated orphan crop, white fonio (Digitaria exilis).</title>
        <authorList>
            <person name="Bennetzen J.L."/>
            <person name="Chen S."/>
            <person name="Ma X."/>
            <person name="Wang X."/>
            <person name="Yssel A.E.J."/>
            <person name="Chaluvadi S.R."/>
            <person name="Johnson M."/>
            <person name="Gangashetty P."/>
            <person name="Hamidou F."/>
            <person name="Sanogo M.D."/>
            <person name="Zwaenepoel A."/>
            <person name="Wallace J."/>
            <person name="Van De Peer Y."/>
            <person name="Van Deynze A."/>
        </authorList>
    </citation>
    <scope>NUCLEOTIDE SEQUENCE</scope>
    <source>
        <tissue evidence="2">Leaves</tissue>
    </source>
</reference>
<protein>
    <submittedName>
        <fullName evidence="2">Uncharacterized protein</fullName>
    </submittedName>
</protein>